<name>A4FTB2_CYHV3</name>
<accession>A4FTB2</accession>
<protein>
    <submittedName>
        <fullName evidence="2">Uncharacterized protein</fullName>
    </submittedName>
</protein>
<proteinExistence type="predicted"/>
<feature type="region of interest" description="Disordered" evidence="1">
    <location>
        <begin position="1"/>
        <end position="25"/>
    </location>
</feature>
<feature type="region of interest" description="Disordered" evidence="1">
    <location>
        <begin position="57"/>
        <end position="100"/>
    </location>
</feature>
<gene>
    <name evidence="2" type="ORF">KHVJ013</name>
    <name evidence="3" type="ORF">KHVJ182</name>
</gene>
<evidence type="ECO:0000313" key="3">
    <source>
        <dbReference type="EMBL" id="BAF48986.1"/>
    </source>
</evidence>
<sequence length="100" mass="11557">MSRTGTLCEDEPTYMEHKAIPNPTHRQASHFELMKGRQSCDFKELWTLMRQRRLQRRTGQSLRWLPHTSTTTEDEDEPSTPSTPLPSAMSIMSLSNLPLN</sequence>
<dbReference type="EMBL" id="AP008984">
    <property type="protein sequence ID" value="BAF48817.1"/>
    <property type="molecule type" value="Genomic_DNA"/>
</dbReference>
<organism evidence="2 4">
    <name type="scientific">Cyprinid herpesvirus 3</name>
    <name type="common">CyHV-3</name>
    <dbReference type="NCBI Taxonomy" id="180230"/>
    <lineage>
        <taxon>Viruses</taxon>
        <taxon>Duplodnaviria</taxon>
        <taxon>Heunggongvirae</taxon>
        <taxon>Peploviricota</taxon>
        <taxon>Herviviricetes</taxon>
        <taxon>Herpesvirales</taxon>
        <taxon>Alloherpesviridae</taxon>
        <taxon>Cyvirus</taxon>
        <taxon>Cyvirus cyprinidallo3</taxon>
    </lineage>
</organism>
<dbReference type="Proteomes" id="UP000169752">
    <property type="component" value="Segment"/>
</dbReference>
<dbReference type="EMBL" id="AP008984">
    <property type="protein sequence ID" value="BAF48986.1"/>
    <property type="molecule type" value="Genomic_DNA"/>
</dbReference>
<feature type="compositionally biased region" description="Polar residues" evidence="1">
    <location>
        <begin position="90"/>
        <end position="100"/>
    </location>
</feature>
<evidence type="ECO:0000313" key="4">
    <source>
        <dbReference type="Proteomes" id="UP000169752"/>
    </source>
</evidence>
<reference evidence="2 4" key="1">
    <citation type="journal article" date="2007" name="J. Virol.">
        <title>Genome sequences of three koi herpesvirus isolates representing the expanding distribution of an emerging disease threatening koi and common carp worldwide.</title>
        <authorList>
            <person name="Aoki T."/>
            <person name="Hirono I."/>
            <person name="Kurokawa K."/>
            <person name="Fukuda H."/>
            <person name="Nahary R."/>
            <person name="Eldar A."/>
            <person name="Davison A.J."/>
            <person name="Waltzek T.B."/>
            <person name="Bercovier H."/>
            <person name="Hedrick R.P."/>
        </authorList>
    </citation>
    <scope>NUCLEOTIDE SEQUENCE [LARGE SCALE GENOMIC DNA]</scope>
    <source>
        <strain evidence="2">TUMST1</strain>
    </source>
</reference>
<evidence type="ECO:0000313" key="2">
    <source>
        <dbReference type="EMBL" id="BAF48817.1"/>
    </source>
</evidence>
<evidence type="ECO:0000256" key="1">
    <source>
        <dbReference type="SAM" id="MobiDB-lite"/>
    </source>
</evidence>
<feature type="compositionally biased region" description="Low complexity" evidence="1">
    <location>
        <begin position="57"/>
        <end position="71"/>
    </location>
</feature>